<dbReference type="SUPFAM" id="SSF52172">
    <property type="entry name" value="CheY-like"/>
    <property type="match status" value="1"/>
</dbReference>
<dbReference type="Gene3D" id="3.40.50.2300">
    <property type="match status" value="1"/>
</dbReference>
<gene>
    <name evidence="4" type="ORF">CO137_02095</name>
</gene>
<dbReference type="Proteomes" id="UP000230843">
    <property type="component" value="Unassembled WGS sequence"/>
</dbReference>
<sequence length="136" mass="15907">MLNHKKYKTLIIISERDPVLIRVCKYKFNKNKGWHSHITPSYSLAWKKIKKEKPQIILSGIILEGGDGFKLIKKIRRSKDKDISKTPIIILTELRQNSDRERALDLGATEYFVKSEVSINTIIEKIKELTKKHHLK</sequence>
<comment type="caution">
    <text evidence="2">Lacks conserved residue(s) required for the propagation of feature annotation.</text>
</comment>
<dbReference type="AlphaFoldDB" id="A0A2M7Z6U9"/>
<evidence type="ECO:0000259" key="3">
    <source>
        <dbReference type="PROSITE" id="PS50110"/>
    </source>
</evidence>
<dbReference type="Pfam" id="PF00072">
    <property type="entry name" value="Response_reg"/>
    <property type="match status" value="1"/>
</dbReference>
<keyword evidence="1" id="KW-0597">Phosphoprotein</keyword>
<dbReference type="InterPro" id="IPR011006">
    <property type="entry name" value="CheY-like_superfamily"/>
</dbReference>
<feature type="domain" description="Response regulatory" evidence="3">
    <location>
        <begin position="10"/>
        <end position="129"/>
    </location>
</feature>
<dbReference type="InterPro" id="IPR001789">
    <property type="entry name" value="Sig_transdc_resp-reg_receiver"/>
</dbReference>
<evidence type="ECO:0000256" key="1">
    <source>
        <dbReference type="ARBA" id="ARBA00022553"/>
    </source>
</evidence>
<dbReference type="PANTHER" id="PTHR44591">
    <property type="entry name" value="STRESS RESPONSE REGULATOR PROTEIN 1"/>
    <property type="match status" value="1"/>
</dbReference>
<comment type="caution">
    <text evidence="4">The sequence shown here is derived from an EMBL/GenBank/DDBJ whole genome shotgun (WGS) entry which is preliminary data.</text>
</comment>
<dbReference type="SMART" id="SM00448">
    <property type="entry name" value="REC"/>
    <property type="match status" value="1"/>
</dbReference>
<evidence type="ECO:0000313" key="4">
    <source>
        <dbReference type="EMBL" id="PJA89839.1"/>
    </source>
</evidence>
<dbReference type="EMBL" id="PFVJ01000044">
    <property type="protein sequence ID" value="PJA89839.1"/>
    <property type="molecule type" value="Genomic_DNA"/>
</dbReference>
<accession>A0A2M7Z6U9</accession>
<reference evidence="5" key="1">
    <citation type="submission" date="2017-09" db="EMBL/GenBank/DDBJ databases">
        <title>Depth-based differentiation of microbial function through sediment-hosted aquifers and enrichment of novel symbionts in the deep terrestrial subsurface.</title>
        <authorList>
            <person name="Probst A.J."/>
            <person name="Ladd B."/>
            <person name="Jarett J.K."/>
            <person name="Geller-Mcgrath D.E."/>
            <person name="Sieber C.M.K."/>
            <person name="Emerson J.B."/>
            <person name="Anantharaman K."/>
            <person name="Thomas B.C."/>
            <person name="Malmstrom R."/>
            <person name="Stieglmeier M."/>
            <person name="Klingl A."/>
            <person name="Woyke T."/>
            <person name="Ryan C.M."/>
            <person name="Banfield J.F."/>
        </authorList>
    </citation>
    <scope>NUCLEOTIDE SEQUENCE [LARGE SCALE GENOMIC DNA]</scope>
</reference>
<evidence type="ECO:0000256" key="2">
    <source>
        <dbReference type="PROSITE-ProRule" id="PRU00169"/>
    </source>
</evidence>
<dbReference type="PANTHER" id="PTHR44591:SF3">
    <property type="entry name" value="RESPONSE REGULATORY DOMAIN-CONTAINING PROTEIN"/>
    <property type="match status" value="1"/>
</dbReference>
<dbReference type="PROSITE" id="PS50110">
    <property type="entry name" value="RESPONSE_REGULATORY"/>
    <property type="match status" value="1"/>
</dbReference>
<protein>
    <recommendedName>
        <fullName evidence="3">Response regulatory domain-containing protein</fullName>
    </recommendedName>
</protein>
<proteinExistence type="predicted"/>
<name>A0A2M7Z6U9_9BACT</name>
<organism evidence="4 5">
    <name type="scientific">Candidatus Magasanikbacteria bacterium CG_4_9_14_3_um_filter_32_9</name>
    <dbReference type="NCBI Taxonomy" id="1974644"/>
    <lineage>
        <taxon>Bacteria</taxon>
        <taxon>Candidatus Magasanikiibacteriota</taxon>
    </lineage>
</organism>
<evidence type="ECO:0000313" key="5">
    <source>
        <dbReference type="Proteomes" id="UP000230843"/>
    </source>
</evidence>
<dbReference type="InterPro" id="IPR050595">
    <property type="entry name" value="Bact_response_regulator"/>
</dbReference>
<dbReference type="GO" id="GO:0000160">
    <property type="term" value="P:phosphorelay signal transduction system"/>
    <property type="evidence" value="ECO:0007669"/>
    <property type="project" value="InterPro"/>
</dbReference>